<dbReference type="SUPFAM" id="SSF52172">
    <property type="entry name" value="CheY-like"/>
    <property type="match status" value="1"/>
</dbReference>
<dbReference type="SMART" id="SM00448">
    <property type="entry name" value="REC"/>
    <property type="match status" value="1"/>
</dbReference>
<proteinExistence type="predicted"/>
<evidence type="ECO:0000259" key="9">
    <source>
        <dbReference type="PROSITE" id="PS51755"/>
    </source>
</evidence>
<accession>A0ABV9U1Y1</accession>
<dbReference type="Gene3D" id="6.10.250.690">
    <property type="match status" value="1"/>
</dbReference>
<keyword evidence="4" id="KW-0804">Transcription</keyword>
<organism evidence="10 11">
    <name type="scientific">Actinomadura gamaensis</name>
    <dbReference type="NCBI Taxonomy" id="1763541"/>
    <lineage>
        <taxon>Bacteria</taxon>
        <taxon>Bacillati</taxon>
        <taxon>Actinomycetota</taxon>
        <taxon>Actinomycetes</taxon>
        <taxon>Streptosporangiales</taxon>
        <taxon>Thermomonosporaceae</taxon>
        <taxon>Actinomadura</taxon>
    </lineage>
</organism>
<evidence type="ECO:0000256" key="7">
    <source>
        <dbReference type="SAM" id="MobiDB-lite"/>
    </source>
</evidence>
<dbReference type="InterPro" id="IPR016032">
    <property type="entry name" value="Sig_transdc_resp-reg_C-effctor"/>
</dbReference>
<evidence type="ECO:0000259" key="8">
    <source>
        <dbReference type="PROSITE" id="PS50110"/>
    </source>
</evidence>
<dbReference type="InterPro" id="IPR036388">
    <property type="entry name" value="WH-like_DNA-bd_sf"/>
</dbReference>
<feature type="domain" description="Response regulatory" evidence="8">
    <location>
        <begin position="6"/>
        <end position="119"/>
    </location>
</feature>
<evidence type="ECO:0000256" key="4">
    <source>
        <dbReference type="ARBA" id="ARBA00023163"/>
    </source>
</evidence>
<dbReference type="Proteomes" id="UP001595872">
    <property type="component" value="Unassembled WGS sequence"/>
</dbReference>
<evidence type="ECO:0000256" key="6">
    <source>
        <dbReference type="PROSITE-ProRule" id="PRU01091"/>
    </source>
</evidence>
<dbReference type="InterPro" id="IPR039420">
    <property type="entry name" value="WalR-like"/>
</dbReference>
<dbReference type="Gene3D" id="3.40.50.2300">
    <property type="match status" value="1"/>
</dbReference>
<dbReference type="Pfam" id="PF00486">
    <property type="entry name" value="Trans_reg_C"/>
    <property type="match status" value="1"/>
</dbReference>
<feature type="region of interest" description="Disordered" evidence="7">
    <location>
        <begin position="231"/>
        <end position="290"/>
    </location>
</feature>
<dbReference type="RefSeq" id="WP_378257201.1">
    <property type="nucleotide sequence ID" value="NZ_JBHSIT010000005.1"/>
</dbReference>
<feature type="compositionally biased region" description="Gly residues" evidence="7">
    <location>
        <begin position="274"/>
        <end position="284"/>
    </location>
</feature>
<keyword evidence="1 5" id="KW-0597">Phosphoprotein</keyword>
<keyword evidence="11" id="KW-1185">Reference proteome</keyword>
<evidence type="ECO:0000313" key="10">
    <source>
        <dbReference type="EMBL" id="MFC4909585.1"/>
    </source>
</evidence>
<gene>
    <name evidence="10" type="ORF">ACFPCY_19840</name>
</gene>
<evidence type="ECO:0000256" key="1">
    <source>
        <dbReference type="ARBA" id="ARBA00022553"/>
    </source>
</evidence>
<dbReference type="PROSITE" id="PS50110">
    <property type="entry name" value="RESPONSE_REGULATORY"/>
    <property type="match status" value="1"/>
</dbReference>
<reference evidence="11" key="1">
    <citation type="journal article" date="2019" name="Int. J. Syst. Evol. Microbiol.">
        <title>The Global Catalogue of Microorganisms (GCM) 10K type strain sequencing project: providing services to taxonomists for standard genome sequencing and annotation.</title>
        <authorList>
            <consortium name="The Broad Institute Genomics Platform"/>
            <consortium name="The Broad Institute Genome Sequencing Center for Infectious Disease"/>
            <person name="Wu L."/>
            <person name="Ma J."/>
        </authorList>
    </citation>
    <scope>NUCLEOTIDE SEQUENCE [LARGE SCALE GENOMIC DNA]</scope>
    <source>
        <strain evidence="11">KLKA75</strain>
    </source>
</reference>
<dbReference type="InterPro" id="IPR001789">
    <property type="entry name" value="Sig_transdc_resp-reg_receiver"/>
</dbReference>
<evidence type="ECO:0000313" key="11">
    <source>
        <dbReference type="Proteomes" id="UP001595872"/>
    </source>
</evidence>
<dbReference type="SUPFAM" id="SSF46894">
    <property type="entry name" value="C-terminal effector domain of the bipartite response regulators"/>
    <property type="match status" value="1"/>
</dbReference>
<evidence type="ECO:0000256" key="5">
    <source>
        <dbReference type="PROSITE-ProRule" id="PRU00169"/>
    </source>
</evidence>
<dbReference type="PROSITE" id="PS51755">
    <property type="entry name" value="OMPR_PHOB"/>
    <property type="match status" value="1"/>
</dbReference>
<dbReference type="EMBL" id="JBHSIT010000005">
    <property type="protein sequence ID" value="MFC4909585.1"/>
    <property type="molecule type" value="Genomic_DNA"/>
</dbReference>
<dbReference type="PANTHER" id="PTHR48111:SF4">
    <property type="entry name" value="DNA-BINDING DUAL TRANSCRIPTIONAL REGULATOR OMPR"/>
    <property type="match status" value="1"/>
</dbReference>
<protein>
    <submittedName>
        <fullName evidence="10">Response regulator transcription factor</fullName>
    </submittedName>
</protein>
<dbReference type="CDD" id="cd17574">
    <property type="entry name" value="REC_OmpR"/>
    <property type="match status" value="1"/>
</dbReference>
<name>A0ABV9U1Y1_9ACTN</name>
<dbReference type="InterPro" id="IPR001867">
    <property type="entry name" value="OmpR/PhoB-type_DNA-bd"/>
</dbReference>
<keyword evidence="2" id="KW-0805">Transcription regulation</keyword>
<feature type="DNA-binding region" description="OmpR/PhoB-type" evidence="6">
    <location>
        <begin position="132"/>
        <end position="231"/>
    </location>
</feature>
<dbReference type="InterPro" id="IPR011006">
    <property type="entry name" value="CheY-like_superfamily"/>
</dbReference>
<dbReference type="PANTHER" id="PTHR48111">
    <property type="entry name" value="REGULATOR OF RPOS"/>
    <property type="match status" value="1"/>
</dbReference>
<evidence type="ECO:0000256" key="3">
    <source>
        <dbReference type="ARBA" id="ARBA00023125"/>
    </source>
</evidence>
<dbReference type="Pfam" id="PF00072">
    <property type="entry name" value="Response_reg"/>
    <property type="match status" value="1"/>
</dbReference>
<feature type="modified residue" description="4-aspartylphosphate" evidence="5">
    <location>
        <position position="55"/>
    </location>
</feature>
<evidence type="ECO:0000256" key="2">
    <source>
        <dbReference type="ARBA" id="ARBA00023015"/>
    </source>
</evidence>
<dbReference type="Gene3D" id="1.10.10.10">
    <property type="entry name" value="Winged helix-like DNA-binding domain superfamily/Winged helix DNA-binding domain"/>
    <property type="match status" value="1"/>
</dbReference>
<keyword evidence="3 6" id="KW-0238">DNA-binding</keyword>
<comment type="caution">
    <text evidence="10">The sequence shown here is derived from an EMBL/GenBank/DDBJ whole genome shotgun (WGS) entry which is preliminary data.</text>
</comment>
<sequence>MWTAARILLAEDDPKQARLIRVYLEREGHRVTAVGDGRQALEQARALRPDLLVLDVMMPGVDGLDVCRVLRAESSVPILLLTARSTEDDQLLGLDLGADDYLTKPFSPRVLTARVRALLRRAGVGRGAESPGEVLRVGDLEIDPDRFEARVAGRRVELTAKEFGILQTLAAEPQRVFTRAHILERAFGFDHHVLERTVDAHVMNLRRKIETDPADPVYVQTVYGRGYRLGPLAHRTAPEPVGAGPEPSATAAEPSGAAPEPSASDTEPSASGTAPGGAGVGGADTGERSG</sequence>
<dbReference type="CDD" id="cd00383">
    <property type="entry name" value="trans_reg_C"/>
    <property type="match status" value="1"/>
</dbReference>
<feature type="compositionally biased region" description="Low complexity" evidence="7">
    <location>
        <begin position="242"/>
        <end position="273"/>
    </location>
</feature>
<dbReference type="SMART" id="SM00862">
    <property type="entry name" value="Trans_reg_C"/>
    <property type="match status" value="1"/>
</dbReference>
<feature type="domain" description="OmpR/PhoB-type" evidence="9">
    <location>
        <begin position="132"/>
        <end position="231"/>
    </location>
</feature>